<reference evidence="4 5" key="1">
    <citation type="submission" date="2023-12" db="EMBL/GenBank/DDBJ databases">
        <title>Stenotrophomonas guangdongensis sp. nov., isolated from wilted pepper plants (Capsicum annuum).</title>
        <authorList>
            <person name="Qiu M."/>
            <person name="Li Y."/>
            <person name="Liu Q."/>
            <person name="Zhang X."/>
            <person name="Huang Y."/>
            <person name="Guo R."/>
            <person name="Hu M."/>
            <person name="Zhou J."/>
            <person name="Zhou X."/>
        </authorList>
    </citation>
    <scope>NUCLEOTIDE SEQUENCE [LARGE SCALE GENOMIC DNA]</scope>
    <source>
        <strain evidence="4 5">MH1</strain>
    </source>
</reference>
<keyword evidence="2" id="KW-1133">Transmembrane helix</keyword>
<dbReference type="GO" id="GO:0003677">
    <property type="term" value="F:DNA binding"/>
    <property type="evidence" value="ECO:0007669"/>
    <property type="project" value="UniProtKB-KW"/>
</dbReference>
<dbReference type="RefSeq" id="WP_323438030.1">
    <property type="nucleotide sequence ID" value="NZ_JAYFUH010000061.1"/>
</dbReference>
<comment type="caution">
    <text evidence="4">The sequence shown here is derived from an EMBL/GenBank/DDBJ whole genome shotgun (WGS) entry which is preliminary data.</text>
</comment>
<keyword evidence="5" id="KW-1185">Reference proteome</keyword>
<evidence type="ECO:0000256" key="2">
    <source>
        <dbReference type="SAM" id="Phobius"/>
    </source>
</evidence>
<feature type="transmembrane region" description="Helical" evidence="2">
    <location>
        <begin position="22"/>
        <end position="42"/>
    </location>
</feature>
<keyword evidence="2" id="KW-0472">Membrane</keyword>
<sequence>MEQRPALDAFTRFRPWRRRAEVVFWLLVVLLNCSGNAITTWMDANRSGRPPMAAWEPWVWEFSSGLVWLFVLVPAIVWLTSRFPLHRDNWRQRLPGYLLASVPASLLHVLAMFGLRMLVYRLMGEQYRVHSWGQELLYEYLKDIRTLVVIVGFIEGYRFLLRRLQGEAQLLAEPDEGPPVEPIERPERLLVRKLGRDFLIATEDIEWAQAAGNYVNLRVKGHDYPLRITMAGLEERLAGGRFIRVHRSWMVQIKHLVSIRSLDGGEAELQMDDGQVVPCSRRYLPSVRQTVGEGAKAPAAGLPGR</sequence>
<organism evidence="4 5">
    <name type="scientific">Stenotrophomonas capsici</name>
    <dbReference type="NCBI Taxonomy" id="3110230"/>
    <lineage>
        <taxon>Bacteria</taxon>
        <taxon>Pseudomonadati</taxon>
        <taxon>Pseudomonadota</taxon>
        <taxon>Gammaproteobacteria</taxon>
        <taxon>Lysobacterales</taxon>
        <taxon>Lysobacteraceae</taxon>
        <taxon>Stenotrophomonas</taxon>
    </lineage>
</organism>
<feature type="transmembrane region" description="Helical" evidence="2">
    <location>
        <begin position="62"/>
        <end position="85"/>
    </location>
</feature>
<dbReference type="EMBL" id="JAYFUH010000061">
    <property type="protein sequence ID" value="MEA5666778.1"/>
    <property type="molecule type" value="Genomic_DNA"/>
</dbReference>
<dbReference type="PROSITE" id="PS50930">
    <property type="entry name" value="HTH_LYTTR"/>
    <property type="match status" value="1"/>
</dbReference>
<proteinExistence type="predicted"/>
<dbReference type="PANTHER" id="PTHR37299">
    <property type="entry name" value="TRANSCRIPTIONAL REGULATOR-RELATED"/>
    <property type="match status" value="1"/>
</dbReference>
<evidence type="ECO:0000313" key="4">
    <source>
        <dbReference type="EMBL" id="MEA5666778.1"/>
    </source>
</evidence>
<dbReference type="SMART" id="SM00850">
    <property type="entry name" value="LytTR"/>
    <property type="match status" value="1"/>
</dbReference>
<dbReference type="InterPro" id="IPR007492">
    <property type="entry name" value="LytTR_DNA-bd_dom"/>
</dbReference>
<gene>
    <name evidence="4" type="ORF">VA603_04410</name>
</gene>
<protein>
    <submittedName>
        <fullName evidence="4">LytTR family DNA-binding domain-containing protein</fullName>
    </submittedName>
</protein>
<dbReference type="PIRSF" id="PIRSF031767">
    <property type="entry name" value="MHYE_LytTR"/>
    <property type="match status" value="1"/>
</dbReference>
<name>A0ABU5V0A8_9GAMM</name>
<dbReference type="Pfam" id="PF04397">
    <property type="entry name" value="LytTR"/>
    <property type="match status" value="1"/>
</dbReference>
<keyword evidence="1" id="KW-0902">Two-component regulatory system</keyword>
<dbReference type="InterPro" id="IPR046947">
    <property type="entry name" value="LytR-like"/>
</dbReference>
<dbReference type="Gene3D" id="2.40.50.1020">
    <property type="entry name" value="LytTr DNA-binding domain"/>
    <property type="match status" value="1"/>
</dbReference>
<keyword evidence="2" id="KW-0812">Transmembrane</keyword>
<dbReference type="PANTHER" id="PTHR37299:SF1">
    <property type="entry name" value="STAGE 0 SPORULATION PROTEIN A HOMOLOG"/>
    <property type="match status" value="1"/>
</dbReference>
<dbReference type="Proteomes" id="UP001301653">
    <property type="component" value="Unassembled WGS sequence"/>
</dbReference>
<accession>A0ABU5V0A8</accession>
<feature type="domain" description="HTH LytTR-type" evidence="3">
    <location>
        <begin position="189"/>
        <end position="293"/>
    </location>
</feature>
<evidence type="ECO:0000256" key="1">
    <source>
        <dbReference type="ARBA" id="ARBA00023012"/>
    </source>
</evidence>
<keyword evidence="4" id="KW-0238">DNA-binding</keyword>
<evidence type="ECO:0000259" key="3">
    <source>
        <dbReference type="PROSITE" id="PS50930"/>
    </source>
</evidence>
<feature type="transmembrane region" description="Helical" evidence="2">
    <location>
        <begin position="97"/>
        <end position="119"/>
    </location>
</feature>
<evidence type="ECO:0000313" key="5">
    <source>
        <dbReference type="Proteomes" id="UP001301653"/>
    </source>
</evidence>
<dbReference type="InterPro" id="IPR012379">
    <property type="entry name" value="LytTR_MHYE"/>
</dbReference>